<evidence type="ECO:0000256" key="1">
    <source>
        <dbReference type="ARBA" id="ARBA00005990"/>
    </source>
</evidence>
<dbReference type="InterPro" id="IPR029039">
    <property type="entry name" value="Flavoprotein-like_sf"/>
</dbReference>
<dbReference type="InterPro" id="IPR005025">
    <property type="entry name" value="FMN_Rdtase-like_dom"/>
</dbReference>
<organism evidence="6 7">
    <name type="scientific">Sphingomonas canadensis</name>
    <dbReference type="NCBI Taxonomy" id="1219257"/>
    <lineage>
        <taxon>Bacteria</taxon>
        <taxon>Pseudomonadati</taxon>
        <taxon>Pseudomonadota</taxon>
        <taxon>Alphaproteobacteria</taxon>
        <taxon>Sphingomonadales</taxon>
        <taxon>Sphingomonadaceae</taxon>
        <taxon>Sphingomonas</taxon>
    </lineage>
</organism>
<feature type="domain" description="NADPH-dependent FMN reductase-like" evidence="5">
    <location>
        <begin position="5"/>
        <end position="148"/>
    </location>
</feature>
<evidence type="ECO:0000259" key="5">
    <source>
        <dbReference type="Pfam" id="PF03358"/>
    </source>
</evidence>
<comment type="similarity">
    <text evidence="1">Belongs to the SsuE family.</text>
</comment>
<dbReference type="InterPro" id="IPR051814">
    <property type="entry name" value="NAD(P)H-dep_FMN_reductase"/>
</dbReference>
<evidence type="ECO:0000256" key="4">
    <source>
        <dbReference type="ARBA" id="ARBA00023002"/>
    </source>
</evidence>
<keyword evidence="3" id="KW-0288">FMN</keyword>
<evidence type="ECO:0000313" key="7">
    <source>
        <dbReference type="Proteomes" id="UP001596977"/>
    </source>
</evidence>
<dbReference type="GO" id="GO:0016491">
    <property type="term" value="F:oxidoreductase activity"/>
    <property type="evidence" value="ECO:0007669"/>
    <property type="project" value="UniProtKB-KW"/>
</dbReference>
<comment type="caution">
    <text evidence="6">The sequence shown here is derived from an EMBL/GenBank/DDBJ whole genome shotgun (WGS) entry which is preliminary data.</text>
</comment>
<evidence type="ECO:0000256" key="2">
    <source>
        <dbReference type="ARBA" id="ARBA00022630"/>
    </source>
</evidence>
<dbReference type="RefSeq" id="WP_264942473.1">
    <property type="nucleotide sequence ID" value="NZ_JAPDRA010000001.1"/>
</dbReference>
<dbReference type="Pfam" id="PF03358">
    <property type="entry name" value="FMN_red"/>
    <property type="match status" value="1"/>
</dbReference>
<dbReference type="PANTHER" id="PTHR43408">
    <property type="entry name" value="FMN REDUCTASE (NADPH)"/>
    <property type="match status" value="1"/>
</dbReference>
<keyword evidence="2" id="KW-0285">Flavoprotein</keyword>
<reference evidence="7" key="1">
    <citation type="journal article" date="2019" name="Int. J. Syst. Evol. Microbiol.">
        <title>The Global Catalogue of Microorganisms (GCM) 10K type strain sequencing project: providing services to taxonomists for standard genome sequencing and annotation.</title>
        <authorList>
            <consortium name="The Broad Institute Genomics Platform"/>
            <consortium name="The Broad Institute Genome Sequencing Center for Infectious Disease"/>
            <person name="Wu L."/>
            <person name="Ma J."/>
        </authorList>
    </citation>
    <scope>NUCLEOTIDE SEQUENCE [LARGE SCALE GENOMIC DNA]</scope>
    <source>
        <strain evidence="7">CCUG 62982</strain>
    </source>
</reference>
<dbReference type="SUPFAM" id="SSF52218">
    <property type="entry name" value="Flavoproteins"/>
    <property type="match status" value="1"/>
</dbReference>
<proteinExistence type="inferred from homology"/>
<accession>A0ABW3H3M2</accession>
<protein>
    <submittedName>
        <fullName evidence="6">NADPH-dependent FMN reductase</fullName>
        <ecNumber evidence="6">1.-.-.-</ecNumber>
    </submittedName>
</protein>
<dbReference type="Gene3D" id="3.40.50.360">
    <property type="match status" value="1"/>
</dbReference>
<dbReference type="PANTHER" id="PTHR43408:SF2">
    <property type="entry name" value="FMN REDUCTASE (NADPH)"/>
    <property type="match status" value="1"/>
</dbReference>
<dbReference type="EMBL" id="JBHTJG010000001">
    <property type="protein sequence ID" value="MFD0945280.1"/>
    <property type="molecule type" value="Genomic_DNA"/>
</dbReference>
<keyword evidence="7" id="KW-1185">Reference proteome</keyword>
<evidence type="ECO:0000313" key="6">
    <source>
        <dbReference type="EMBL" id="MFD0945280.1"/>
    </source>
</evidence>
<dbReference type="Proteomes" id="UP001596977">
    <property type="component" value="Unassembled WGS sequence"/>
</dbReference>
<name>A0ABW3H3M2_9SPHN</name>
<evidence type="ECO:0000256" key="3">
    <source>
        <dbReference type="ARBA" id="ARBA00022643"/>
    </source>
</evidence>
<gene>
    <name evidence="6" type="ORF">ACFQ1E_02895</name>
</gene>
<keyword evidence="4 6" id="KW-0560">Oxidoreductase</keyword>
<dbReference type="EC" id="1.-.-.-" evidence="6"/>
<sequence length="187" mass="19814">MRQPHIVAIGGTTREDSSTGRLLAAALAMAQARGARTTLITGKAIEFPHYDPYSPAGPQDDPRIAHYLAALRDADAVIVGSPGYHGTLSGLVKTALDYIEQLRGDDRVYLDGLPVGLIATAAGWQAAVSTLQALRTIVHALRGWPTPMGLAVNTMQGDPQAACGDAMAVMIDQIFAFVERRPAPARD</sequence>